<dbReference type="AlphaFoldDB" id="A0A1I6BMG2"/>
<sequence length="145" mass="16004">MKASVPNAPEGPYLDNLLVRSPLAYSPVEARLFARALGGLLPESPQLSFQLAFDDIVPGGNAGGQQYAQLRVAIKRLMQAVKDKSLREEQGCSLYIQLFSVLSLDVDTEQIRGKFNPDLREHLLHLGGKFTTAELEALLMRSQTH</sequence>
<dbReference type="InterPro" id="IPR000525">
    <property type="entry name" value="Initiator_Rep_WH1"/>
</dbReference>
<protein>
    <submittedName>
        <fullName evidence="3">Initiator Replication protein</fullName>
    </submittedName>
</protein>
<evidence type="ECO:0000256" key="1">
    <source>
        <dbReference type="ARBA" id="ARBA00038283"/>
    </source>
</evidence>
<dbReference type="OrthoDB" id="867244at2"/>
<feature type="domain" description="Initiator Rep protein WH1" evidence="2">
    <location>
        <begin position="15"/>
        <end position="138"/>
    </location>
</feature>
<dbReference type="STRING" id="1227077.SAMN04515668_4741"/>
<dbReference type="EMBL" id="FOXS01000010">
    <property type="protein sequence ID" value="SFQ82128.1"/>
    <property type="molecule type" value="Genomic_DNA"/>
</dbReference>
<name>A0A1I6BMG2_HYMAR</name>
<dbReference type="Pfam" id="PF01051">
    <property type="entry name" value="Rep3_N"/>
    <property type="match status" value="1"/>
</dbReference>
<dbReference type="InterPro" id="IPR036388">
    <property type="entry name" value="WH-like_DNA-bd_sf"/>
</dbReference>
<dbReference type="GO" id="GO:0003887">
    <property type="term" value="F:DNA-directed DNA polymerase activity"/>
    <property type="evidence" value="ECO:0007669"/>
    <property type="project" value="InterPro"/>
</dbReference>
<comment type="similarity">
    <text evidence="1">Belongs to the initiator RepB protein family.</text>
</comment>
<evidence type="ECO:0000313" key="3">
    <source>
        <dbReference type="EMBL" id="SFQ82128.1"/>
    </source>
</evidence>
<reference evidence="4" key="1">
    <citation type="submission" date="2016-10" db="EMBL/GenBank/DDBJ databases">
        <authorList>
            <person name="Varghese N."/>
            <person name="Submissions S."/>
        </authorList>
    </citation>
    <scope>NUCLEOTIDE SEQUENCE [LARGE SCALE GENOMIC DNA]</scope>
    <source>
        <strain evidence="4">OR362-8,ATCC BAA-1266,JCM 13504</strain>
    </source>
</reference>
<accession>A0A1I6BMG2</accession>
<proteinExistence type="inferred from homology"/>
<evidence type="ECO:0000313" key="4">
    <source>
        <dbReference type="Proteomes" id="UP000199029"/>
    </source>
</evidence>
<dbReference type="RefSeq" id="WP_092678778.1">
    <property type="nucleotide sequence ID" value="NZ_FOXS01000010.1"/>
</dbReference>
<organism evidence="3 4">
    <name type="scientific">Hymenobacter arizonensis</name>
    <name type="common">Siccationidurans arizonensis</name>
    <dbReference type="NCBI Taxonomy" id="1227077"/>
    <lineage>
        <taxon>Bacteria</taxon>
        <taxon>Pseudomonadati</taxon>
        <taxon>Bacteroidota</taxon>
        <taxon>Cytophagia</taxon>
        <taxon>Cytophagales</taxon>
        <taxon>Hymenobacteraceae</taxon>
        <taxon>Hymenobacter</taxon>
    </lineage>
</organism>
<keyword evidence="4" id="KW-1185">Reference proteome</keyword>
<dbReference type="GO" id="GO:0006270">
    <property type="term" value="P:DNA replication initiation"/>
    <property type="evidence" value="ECO:0007669"/>
    <property type="project" value="InterPro"/>
</dbReference>
<evidence type="ECO:0000259" key="2">
    <source>
        <dbReference type="Pfam" id="PF01051"/>
    </source>
</evidence>
<dbReference type="Gene3D" id="1.10.10.10">
    <property type="entry name" value="Winged helix-like DNA-binding domain superfamily/Winged helix DNA-binding domain"/>
    <property type="match status" value="1"/>
</dbReference>
<dbReference type="Proteomes" id="UP000199029">
    <property type="component" value="Unassembled WGS sequence"/>
</dbReference>
<gene>
    <name evidence="3" type="ORF">SAMN04515668_4741</name>
</gene>